<sequence>MPIMQLSTFAPPATPAARGARALAAQYHSESMQNHVVRSWLWAEAFAVVEDRGDIDHELLYVSAMLHDIGIVPEFDNVNLSYEEAGGHVAVALTAGAGWETDRSRRALDVIIRHNWPSVDPAMDVEGYLLEIGTALDISGARADVLPAPFLREVLAAYPRLQLAREFGDGVVDQATRKPHTSAQRLVTGGVVGKLENHPLERSA</sequence>
<dbReference type="Proteomes" id="UP000317209">
    <property type="component" value="Unassembled WGS sequence"/>
</dbReference>
<keyword evidence="3" id="KW-1185">Reference proteome</keyword>
<dbReference type="Pfam" id="PF01966">
    <property type="entry name" value="HD"/>
    <property type="match status" value="1"/>
</dbReference>
<evidence type="ECO:0000313" key="3">
    <source>
        <dbReference type="Proteomes" id="UP000317209"/>
    </source>
</evidence>
<comment type="caution">
    <text evidence="2">The sequence shown here is derived from an EMBL/GenBank/DDBJ whole genome shotgun (WGS) entry which is preliminary data.</text>
</comment>
<gene>
    <name evidence="2" type="ORF">FB560_3277</name>
</gene>
<dbReference type="InterPro" id="IPR003607">
    <property type="entry name" value="HD/PDEase_dom"/>
</dbReference>
<dbReference type="InterPro" id="IPR006674">
    <property type="entry name" value="HD_domain"/>
</dbReference>
<evidence type="ECO:0000313" key="2">
    <source>
        <dbReference type="EMBL" id="TQL81801.1"/>
    </source>
</evidence>
<dbReference type="Gene3D" id="1.10.3210.10">
    <property type="entry name" value="Hypothetical protein af1432"/>
    <property type="match status" value="1"/>
</dbReference>
<feature type="domain" description="HD" evidence="1">
    <location>
        <begin position="34"/>
        <end position="115"/>
    </location>
</feature>
<organism evidence="2 3">
    <name type="scientific">Microbacterium saperdae</name>
    <dbReference type="NCBI Taxonomy" id="69368"/>
    <lineage>
        <taxon>Bacteria</taxon>
        <taxon>Bacillati</taxon>
        <taxon>Actinomycetota</taxon>
        <taxon>Actinomycetes</taxon>
        <taxon>Micrococcales</taxon>
        <taxon>Microbacteriaceae</taxon>
        <taxon>Microbacterium</taxon>
    </lineage>
</organism>
<accession>A0A543BAC3</accession>
<dbReference type="CDD" id="cd00077">
    <property type="entry name" value="HDc"/>
    <property type="match status" value="1"/>
</dbReference>
<dbReference type="AlphaFoldDB" id="A0A543BAC3"/>
<dbReference type="RefSeq" id="WP_325058565.1">
    <property type="nucleotide sequence ID" value="NZ_VFOX01000002.1"/>
</dbReference>
<dbReference type="EMBL" id="VFOX01000002">
    <property type="protein sequence ID" value="TQL81801.1"/>
    <property type="molecule type" value="Genomic_DNA"/>
</dbReference>
<proteinExistence type="predicted"/>
<dbReference type="SUPFAM" id="SSF109604">
    <property type="entry name" value="HD-domain/PDEase-like"/>
    <property type="match status" value="1"/>
</dbReference>
<name>A0A543BAC3_9MICO</name>
<evidence type="ECO:0000259" key="1">
    <source>
        <dbReference type="Pfam" id="PF01966"/>
    </source>
</evidence>
<protein>
    <recommendedName>
        <fullName evidence="1">HD domain-containing protein</fullName>
    </recommendedName>
</protein>
<dbReference type="PANTHER" id="PTHR35569:SF1">
    <property type="entry name" value="CYANAMIDE HYDRATASE DDI2-RELATED"/>
    <property type="match status" value="1"/>
</dbReference>
<dbReference type="PANTHER" id="PTHR35569">
    <property type="entry name" value="CYANAMIDE HYDRATASE DDI2-RELATED"/>
    <property type="match status" value="1"/>
</dbReference>
<reference evidence="2 3" key="1">
    <citation type="submission" date="2019-06" db="EMBL/GenBank/DDBJ databases">
        <title>Sequencing the genomes of 1000 actinobacteria strains.</title>
        <authorList>
            <person name="Klenk H.-P."/>
        </authorList>
    </citation>
    <scope>NUCLEOTIDE SEQUENCE [LARGE SCALE GENOMIC DNA]</scope>
    <source>
        <strain evidence="2 3">DSM 20169</strain>
    </source>
</reference>